<dbReference type="Proteomes" id="UP000002061">
    <property type="component" value="Chromosome"/>
</dbReference>
<dbReference type="GO" id="GO:0016787">
    <property type="term" value="F:hydrolase activity"/>
    <property type="evidence" value="ECO:0007669"/>
    <property type="project" value="UniProtKB-KW"/>
</dbReference>
<keyword evidence="1" id="KW-0479">Metal-binding</keyword>
<dbReference type="MEROPS" id="M24.008"/>
<dbReference type="PROSITE" id="PS00491">
    <property type="entry name" value="PROLINE_PEPTIDASE"/>
    <property type="match status" value="1"/>
</dbReference>
<dbReference type="PRINTS" id="PR00599">
    <property type="entry name" value="MAPEPTIDASE"/>
</dbReference>
<evidence type="ECO:0000313" key="5">
    <source>
        <dbReference type="Proteomes" id="UP000002061"/>
    </source>
</evidence>
<keyword evidence="5" id="KW-1185">Reference proteome</keyword>
<keyword evidence="2" id="KW-0378">Hydrolase</keyword>
<reference evidence="4" key="1">
    <citation type="submission" date="2010-04" db="EMBL/GenBank/DDBJ databases">
        <title>Complete sequence of Methanocaldococcus infernus ME.</title>
        <authorList>
            <consortium name="US DOE Joint Genome Institute"/>
            <person name="Lucas S."/>
            <person name="Copeland A."/>
            <person name="Lapidus A."/>
            <person name="Cheng J.-F."/>
            <person name="Bruce D."/>
            <person name="Goodwin L."/>
            <person name="Pitluck S."/>
            <person name="Munk A.C."/>
            <person name="Detter J.C."/>
            <person name="Han C."/>
            <person name="Tapia R."/>
            <person name="Land M."/>
            <person name="Hauser L."/>
            <person name="Kyrpides N."/>
            <person name="Mikhailova N."/>
            <person name="Sieprawska-Lupa M."/>
            <person name="Whitman W.B."/>
            <person name="Woyke T."/>
        </authorList>
    </citation>
    <scope>NUCLEOTIDE SEQUENCE [LARGE SCALE GENOMIC DNA]</scope>
    <source>
        <strain evidence="4">ME</strain>
    </source>
</reference>
<gene>
    <name evidence="4" type="ordered locus">Metin_1026</name>
</gene>
<dbReference type="OrthoDB" id="1346at2157"/>
<dbReference type="GeneID" id="9132044"/>
<dbReference type="InterPro" id="IPR036005">
    <property type="entry name" value="Creatinase/aminopeptidase-like"/>
</dbReference>
<dbReference type="SUPFAM" id="SSF55920">
    <property type="entry name" value="Creatinase/aminopeptidase"/>
    <property type="match status" value="1"/>
</dbReference>
<dbReference type="RefSeq" id="WP_013100429.1">
    <property type="nucleotide sequence ID" value="NC_014122.1"/>
</dbReference>
<dbReference type="PANTHER" id="PTHR46112:SF2">
    <property type="entry name" value="XAA-PRO AMINOPEPTIDASE P-RELATED"/>
    <property type="match status" value="1"/>
</dbReference>
<dbReference type="InterPro" id="IPR000994">
    <property type="entry name" value="Pept_M24"/>
</dbReference>
<dbReference type="InterPro" id="IPR001131">
    <property type="entry name" value="Peptidase_M24B_aminopep-P_CS"/>
</dbReference>
<dbReference type="STRING" id="573063.Metin_1026"/>
<sequence>MKINDFLRYMECEGLKKVVLTKRENINYFLGKYFPFFSVLVFEEKPILYVGELDLEYAKDNLNIEVRKFTGWKEIFEGCDGVESELKIEFLKYLDNYKIVSEKLRELRAIKEKEEIEKIKKAAKISDKAMKYIIENPEGNEREKAIELEYLMRKEGAIKAAFDSIVVSGRKTSYPHALPEDREIKDILLVDIGACYEGYCSDITRTLLLNERGEFREIYNLVKEAKELVEDYLREGVSTKFLDLKVREYFKEYEKYFIHSLGHGVGLEVHEFPTVSKKEEIILKENMVITIEPGIYIKDKFGVRLEDLYLIKKDGFEKLSKVTL</sequence>
<dbReference type="GO" id="GO:0046872">
    <property type="term" value="F:metal ion binding"/>
    <property type="evidence" value="ECO:0007669"/>
    <property type="project" value="UniProtKB-KW"/>
</dbReference>
<dbReference type="InterPro" id="IPR001714">
    <property type="entry name" value="Pept_M24_MAP"/>
</dbReference>
<dbReference type="Pfam" id="PF00557">
    <property type="entry name" value="Peptidase_M24"/>
    <property type="match status" value="1"/>
</dbReference>
<dbReference type="PANTHER" id="PTHR46112">
    <property type="entry name" value="AMINOPEPTIDASE"/>
    <property type="match status" value="1"/>
</dbReference>
<dbReference type="HOGENOM" id="CLU_017266_4_2_2"/>
<dbReference type="eggNOG" id="arCOG01000">
    <property type="taxonomic scope" value="Archaea"/>
</dbReference>
<evidence type="ECO:0000256" key="1">
    <source>
        <dbReference type="ARBA" id="ARBA00022723"/>
    </source>
</evidence>
<dbReference type="Gene3D" id="3.90.230.10">
    <property type="entry name" value="Creatinase/methionine aminopeptidase superfamily"/>
    <property type="match status" value="1"/>
</dbReference>
<organism evidence="4 5">
    <name type="scientific">Methanocaldococcus infernus (strain DSM 11812 / JCM 15783 / ME)</name>
    <dbReference type="NCBI Taxonomy" id="573063"/>
    <lineage>
        <taxon>Archaea</taxon>
        <taxon>Methanobacteriati</taxon>
        <taxon>Methanobacteriota</taxon>
        <taxon>Methanomada group</taxon>
        <taxon>Methanococci</taxon>
        <taxon>Methanococcales</taxon>
        <taxon>Methanocaldococcaceae</taxon>
        <taxon>Methanocaldococcus</taxon>
    </lineage>
</organism>
<dbReference type="AlphaFoldDB" id="D5VSY1"/>
<dbReference type="KEGG" id="mif:Metin_1026"/>
<proteinExistence type="predicted"/>
<dbReference type="SUPFAM" id="SSF53092">
    <property type="entry name" value="Creatinase/prolidase N-terminal domain"/>
    <property type="match status" value="1"/>
</dbReference>
<dbReference type="EMBL" id="CP002009">
    <property type="protein sequence ID" value="ADG13684.1"/>
    <property type="molecule type" value="Genomic_DNA"/>
</dbReference>
<evidence type="ECO:0000256" key="2">
    <source>
        <dbReference type="ARBA" id="ARBA00022801"/>
    </source>
</evidence>
<accession>D5VSY1</accession>
<evidence type="ECO:0000313" key="4">
    <source>
        <dbReference type="EMBL" id="ADG13684.1"/>
    </source>
</evidence>
<dbReference type="InterPro" id="IPR029149">
    <property type="entry name" value="Creatin/AminoP/Spt16_N"/>
</dbReference>
<dbReference type="InterPro" id="IPR050659">
    <property type="entry name" value="Peptidase_M24B"/>
</dbReference>
<evidence type="ECO:0000259" key="3">
    <source>
        <dbReference type="Pfam" id="PF00557"/>
    </source>
</evidence>
<name>D5VSY1_METIM</name>
<protein>
    <submittedName>
        <fullName evidence="4">Peptidase M24</fullName>
    </submittedName>
</protein>
<feature type="domain" description="Peptidase M24" evidence="3">
    <location>
        <begin position="117"/>
        <end position="312"/>
    </location>
</feature>